<dbReference type="OrthoDB" id="9775764at2"/>
<dbReference type="Proteomes" id="UP000194798">
    <property type="component" value="Unassembled WGS sequence"/>
</dbReference>
<name>A0A251X5N4_9GAMM</name>
<dbReference type="InterPro" id="IPR036249">
    <property type="entry name" value="Thioredoxin-like_sf"/>
</dbReference>
<dbReference type="AlphaFoldDB" id="A0A251X5N4"/>
<dbReference type="SUPFAM" id="SSF52833">
    <property type="entry name" value="Thioredoxin-like"/>
    <property type="match status" value="1"/>
</dbReference>
<dbReference type="Gene3D" id="3.40.30.10">
    <property type="entry name" value="Glutaredoxin"/>
    <property type="match status" value="1"/>
</dbReference>
<dbReference type="EMBL" id="MSLT01000022">
    <property type="protein sequence ID" value="OUD12760.1"/>
    <property type="molecule type" value="Genomic_DNA"/>
</dbReference>
<dbReference type="Pfam" id="PF01257">
    <property type="entry name" value="2Fe-2S_thioredx"/>
    <property type="match status" value="1"/>
</dbReference>
<protein>
    <recommendedName>
        <fullName evidence="3">NADH dehydrogenase</fullName>
    </recommendedName>
</protein>
<keyword evidence="2" id="KW-1185">Reference proteome</keyword>
<dbReference type="CDD" id="cd02980">
    <property type="entry name" value="TRX_Fd_family"/>
    <property type="match status" value="1"/>
</dbReference>
<gene>
    <name evidence="1" type="ORF">TPSD3_12565</name>
</gene>
<evidence type="ECO:0000313" key="2">
    <source>
        <dbReference type="Proteomes" id="UP000194798"/>
    </source>
</evidence>
<proteinExistence type="predicted"/>
<comment type="caution">
    <text evidence="1">The sequence shown here is derived from an EMBL/GenBank/DDBJ whole genome shotgun (WGS) entry which is preliminary data.</text>
</comment>
<organism evidence="1 2">
    <name type="scientific">Thioflexithrix psekupsensis</name>
    <dbReference type="NCBI Taxonomy" id="1570016"/>
    <lineage>
        <taxon>Bacteria</taxon>
        <taxon>Pseudomonadati</taxon>
        <taxon>Pseudomonadota</taxon>
        <taxon>Gammaproteobacteria</taxon>
        <taxon>Thiotrichales</taxon>
        <taxon>Thioflexithrix</taxon>
    </lineage>
</organism>
<evidence type="ECO:0008006" key="3">
    <source>
        <dbReference type="Google" id="ProtNLM"/>
    </source>
</evidence>
<evidence type="ECO:0000313" key="1">
    <source>
        <dbReference type="EMBL" id="OUD12760.1"/>
    </source>
</evidence>
<sequence>MKSPKTITICMGSSCFSRGNNQNLKIIQEIISGYEGIDVQLSGALCQEQCSKGPVLYLGDTMFSCVDSSEIADLVETYINS</sequence>
<reference evidence="1 2" key="1">
    <citation type="submission" date="2016-12" db="EMBL/GenBank/DDBJ databases">
        <title>Thioflexothrix psekupsii D3 genome sequencing and assembly.</title>
        <authorList>
            <person name="Fomenkov A."/>
            <person name="Vincze T."/>
            <person name="Grabovich M."/>
            <person name="Anton B.P."/>
            <person name="Dubinina G."/>
            <person name="Orlova M."/>
            <person name="Belousova E."/>
            <person name="Roberts R.J."/>
        </authorList>
    </citation>
    <scope>NUCLEOTIDE SEQUENCE [LARGE SCALE GENOMIC DNA]</scope>
    <source>
        <strain evidence="1">D3</strain>
    </source>
</reference>
<accession>A0A251X5N4</accession>